<organism evidence="2 3">
    <name type="scientific">Seminavis robusta</name>
    <dbReference type="NCBI Taxonomy" id="568900"/>
    <lineage>
        <taxon>Eukaryota</taxon>
        <taxon>Sar</taxon>
        <taxon>Stramenopiles</taxon>
        <taxon>Ochrophyta</taxon>
        <taxon>Bacillariophyta</taxon>
        <taxon>Bacillariophyceae</taxon>
        <taxon>Bacillariophycidae</taxon>
        <taxon>Naviculales</taxon>
        <taxon>Naviculaceae</taxon>
        <taxon>Seminavis</taxon>
    </lineage>
</organism>
<name>A0A9N8D9H1_9STRA</name>
<dbReference type="EMBL" id="CAICTM010000051">
    <property type="protein sequence ID" value="CAB9499022.1"/>
    <property type="molecule type" value="Genomic_DNA"/>
</dbReference>
<comment type="caution">
    <text evidence="2">The sequence shown here is derived from an EMBL/GenBank/DDBJ whole genome shotgun (WGS) entry which is preliminary data.</text>
</comment>
<gene>
    <name evidence="2" type="ORF">SEMRO_52_G030850.1</name>
</gene>
<feature type="compositionally biased region" description="Polar residues" evidence="1">
    <location>
        <begin position="1"/>
        <end position="10"/>
    </location>
</feature>
<evidence type="ECO:0008006" key="4">
    <source>
        <dbReference type="Google" id="ProtNLM"/>
    </source>
</evidence>
<keyword evidence="3" id="KW-1185">Reference proteome</keyword>
<dbReference type="AlphaFoldDB" id="A0A9N8D9H1"/>
<dbReference type="Proteomes" id="UP001153069">
    <property type="component" value="Unassembled WGS sequence"/>
</dbReference>
<feature type="region of interest" description="Disordered" evidence="1">
    <location>
        <begin position="1"/>
        <end position="24"/>
    </location>
</feature>
<sequence>MGNCRSSASSHNDEPHHNPPKDPGCCLLVTTADQETIQRAEPLVPPNENAKATIAVVLGEEGSPDLIRHILSFLLPSPTGTPCALPALQRKRLRKSIQSSLAVCRSWNQAAWKCISPSIPGVVSSSTLATIKKQVVHVDLDFLGDQFTQEIEKLISAHSFELSKSEKDVVWTEINQSPLQRDKMIRWYKMFLVIKAVECHAEKIPSNPQVAVWKEKCQPFRALDIMWHAHMLAPRVYLEHCRLLAGKGLDHTEGYISPSEVPKSDLKSKVEVVFRSEAMVNEFARFYPELGQTPEIAVDSVIQSLFDNVCCG</sequence>
<evidence type="ECO:0000313" key="2">
    <source>
        <dbReference type="EMBL" id="CAB9499022.1"/>
    </source>
</evidence>
<dbReference type="OrthoDB" id="2684236at2759"/>
<evidence type="ECO:0000313" key="3">
    <source>
        <dbReference type="Proteomes" id="UP001153069"/>
    </source>
</evidence>
<evidence type="ECO:0000256" key="1">
    <source>
        <dbReference type="SAM" id="MobiDB-lite"/>
    </source>
</evidence>
<proteinExistence type="predicted"/>
<feature type="compositionally biased region" description="Basic and acidic residues" evidence="1">
    <location>
        <begin position="11"/>
        <end position="20"/>
    </location>
</feature>
<reference evidence="2" key="1">
    <citation type="submission" date="2020-06" db="EMBL/GenBank/DDBJ databases">
        <authorList>
            <consortium name="Plant Systems Biology data submission"/>
        </authorList>
    </citation>
    <scope>NUCLEOTIDE SEQUENCE</scope>
    <source>
        <strain evidence="2">D6</strain>
    </source>
</reference>
<protein>
    <recommendedName>
        <fullName evidence="4">F-box domain-containing protein</fullName>
    </recommendedName>
</protein>
<accession>A0A9N8D9H1</accession>